<accession>A0AC35U1I2</accession>
<dbReference type="WBParaSite" id="RSKR_0000658600.1">
    <property type="protein sequence ID" value="RSKR_0000658600.1"/>
    <property type="gene ID" value="RSKR_0000658600"/>
</dbReference>
<protein>
    <submittedName>
        <fullName evidence="2">C6 domain-containing protein</fullName>
    </submittedName>
</protein>
<evidence type="ECO:0000313" key="1">
    <source>
        <dbReference type="Proteomes" id="UP000095286"/>
    </source>
</evidence>
<reference evidence="2" key="1">
    <citation type="submission" date="2016-11" db="UniProtKB">
        <authorList>
            <consortium name="WormBaseParasite"/>
        </authorList>
    </citation>
    <scope>IDENTIFICATION</scope>
    <source>
        <strain evidence="2">KR3021</strain>
    </source>
</reference>
<sequence length="143" mass="15001">MSRILCLQVLINLFILLDGCASNGGNDPTATTVAFTTASTACSTCTSDQITFTPAAGPGTEDATFEGYQLNAAGCYEITAICDASDDPTDLSFMQFNQGQGGPTESNNLNVVKAVLNCENGQWVYNPAGQVSRVVTEVNCLRA</sequence>
<evidence type="ECO:0000313" key="2">
    <source>
        <dbReference type="WBParaSite" id="RSKR_0000658600.1"/>
    </source>
</evidence>
<organism evidence="1 2">
    <name type="scientific">Rhabditophanes sp. KR3021</name>
    <dbReference type="NCBI Taxonomy" id="114890"/>
    <lineage>
        <taxon>Eukaryota</taxon>
        <taxon>Metazoa</taxon>
        <taxon>Ecdysozoa</taxon>
        <taxon>Nematoda</taxon>
        <taxon>Chromadorea</taxon>
        <taxon>Rhabditida</taxon>
        <taxon>Tylenchina</taxon>
        <taxon>Panagrolaimomorpha</taxon>
        <taxon>Strongyloidoidea</taxon>
        <taxon>Alloionematidae</taxon>
        <taxon>Rhabditophanes</taxon>
    </lineage>
</organism>
<name>A0AC35U1I2_9BILA</name>
<dbReference type="Proteomes" id="UP000095286">
    <property type="component" value="Unplaced"/>
</dbReference>
<proteinExistence type="predicted"/>